<keyword evidence="2" id="KW-1185">Reference proteome</keyword>
<comment type="caution">
    <text evidence="1">The sequence shown here is derived from an EMBL/GenBank/DDBJ whole genome shotgun (WGS) entry which is preliminary data.</text>
</comment>
<proteinExistence type="predicted"/>
<evidence type="ECO:0000313" key="2">
    <source>
        <dbReference type="Proteomes" id="UP001215712"/>
    </source>
</evidence>
<reference evidence="1" key="2">
    <citation type="submission" date="2023-01" db="EMBL/GenBank/DDBJ databases">
        <authorList>
            <person name="Petersen C."/>
        </authorList>
    </citation>
    <scope>NUCLEOTIDE SEQUENCE</scope>
    <source>
        <strain evidence="1">IBT 17514</strain>
    </source>
</reference>
<dbReference type="Proteomes" id="UP001215712">
    <property type="component" value="Unassembled WGS sequence"/>
</dbReference>
<protein>
    <submittedName>
        <fullName evidence="1">Uncharacterized protein</fullName>
    </submittedName>
</protein>
<reference evidence="1" key="1">
    <citation type="journal article" date="2023" name="IMA Fungus">
        <title>Comparative genomic study of the Penicillium genus elucidates a diverse pangenome and 15 lateral gene transfer events.</title>
        <authorList>
            <person name="Petersen C."/>
            <person name="Sorensen T."/>
            <person name="Nielsen M.R."/>
            <person name="Sondergaard T.E."/>
            <person name="Sorensen J.L."/>
            <person name="Fitzpatrick D.A."/>
            <person name="Frisvad J.C."/>
            <person name="Nielsen K.L."/>
        </authorList>
    </citation>
    <scope>NUCLEOTIDE SEQUENCE</scope>
    <source>
        <strain evidence="1">IBT 17514</strain>
    </source>
</reference>
<dbReference type="EMBL" id="JAQJAN010000004">
    <property type="protein sequence ID" value="KAJ5732694.1"/>
    <property type="molecule type" value="Genomic_DNA"/>
</dbReference>
<dbReference type="PANTHER" id="PTHR36124:SF1">
    <property type="entry name" value="ER-BOUND OXYGENASE MPAB_MPAB'_RUBBER OXYGENASE CATALYTIC DOMAIN-CONTAINING PROTEIN"/>
    <property type="match status" value="1"/>
</dbReference>
<dbReference type="AlphaFoldDB" id="A0AAD6MYI2"/>
<name>A0AAD6MYI2_9EURO</name>
<organism evidence="1 2">
    <name type="scientific">Penicillium malachiteum</name>
    <dbReference type="NCBI Taxonomy" id="1324776"/>
    <lineage>
        <taxon>Eukaryota</taxon>
        <taxon>Fungi</taxon>
        <taxon>Dikarya</taxon>
        <taxon>Ascomycota</taxon>
        <taxon>Pezizomycotina</taxon>
        <taxon>Eurotiomycetes</taxon>
        <taxon>Eurotiomycetidae</taxon>
        <taxon>Eurotiales</taxon>
        <taxon>Aspergillaceae</taxon>
        <taxon>Penicillium</taxon>
    </lineage>
</organism>
<evidence type="ECO:0000313" key="1">
    <source>
        <dbReference type="EMBL" id="KAJ5732694.1"/>
    </source>
</evidence>
<dbReference type="GO" id="GO:0016491">
    <property type="term" value="F:oxidoreductase activity"/>
    <property type="evidence" value="ECO:0007669"/>
    <property type="project" value="InterPro"/>
</dbReference>
<sequence length="173" mass="20596">MDISYEFLPSAKTGWRDGLHWLEDLEAWSKEYGDKNTVPEENLGLINVPRIFHAVGMQFVAALLDRQLRQAMMLQEPYWLIQKALDTAVILRKFLIKHFLLPRPHFLRSRWLTSEPDPSGRYHFLQYIGHPWYINPTFTRRWNFNSWVLWLTGGYVPSKYHPEHRLKGTKSQS</sequence>
<dbReference type="InterPro" id="IPR046366">
    <property type="entry name" value="MPAB"/>
</dbReference>
<dbReference type="PANTHER" id="PTHR36124">
    <property type="match status" value="1"/>
</dbReference>
<gene>
    <name evidence="1" type="ORF">N7493_004175</name>
</gene>
<accession>A0AAD6MYI2</accession>